<gene>
    <name evidence="1" type="ORF">Pint_24321</name>
</gene>
<sequence>MMAAARQLLSETNTGAAINDAKDATSNKNTGNTDDDDADDERNQSYNQYGYRTSEPNPDSNHGHYYCLTDGKPKSKACEIY</sequence>
<proteinExistence type="predicted"/>
<comment type="caution">
    <text evidence="1">The sequence shown here is derived from an EMBL/GenBank/DDBJ whole genome shotgun (WGS) entry which is preliminary data.</text>
</comment>
<name>A0ACC0YF85_9ROSI</name>
<reference evidence="2" key="1">
    <citation type="journal article" date="2023" name="G3 (Bethesda)">
        <title>Genome assembly and association tests identify interacting loci associated with vigor, precocity, and sex in interspecific pistachio rootstocks.</title>
        <authorList>
            <person name="Palmer W."/>
            <person name="Jacygrad E."/>
            <person name="Sagayaradj S."/>
            <person name="Cavanaugh K."/>
            <person name="Han R."/>
            <person name="Bertier L."/>
            <person name="Beede B."/>
            <person name="Kafkas S."/>
            <person name="Golino D."/>
            <person name="Preece J."/>
            <person name="Michelmore R."/>
        </authorList>
    </citation>
    <scope>NUCLEOTIDE SEQUENCE [LARGE SCALE GENOMIC DNA]</scope>
</reference>
<dbReference type="EMBL" id="CM047742">
    <property type="protein sequence ID" value="KAJ0034997.1"/>
    <property type="molecule type" value="Genomic_DNA"/>
</dbReference>
<evidence type="ECO:0000313" key="2">
    <source>
        <dbReference type="Proteomes" id="UP001163603"/>
    </source>
</evidence>
<keyword evidence="2" id="KW-1185">Reference proteome</keyword>
<accession>A0ACC0YF85</accession>
<protein>
    <submittedName>
        <fullName evidence="1">Uncharacterized protein</fullName>
    </submittedName>
</protein>
<evidence type="ECO:0000313" key="1">
    <source>
        <dbReference type="EMBL" id="KAJ0034997.1"/>
    </source>
</evidence>
<organism evidence="1 2">
    <name type="scientific">Pistacia integerrima</name>
    <dbReference type="NCBI Taxonomy" id="434235"/>
    <lineage>
        <taxon>Eukaryota</taxon>
        <taxon>Viridiplantae</taxon>
        <taxon>Streptophyta</taxon>
        <taxon>Embryophyta</taxon>
        <taxon>Tracheophyta</taxon>
        <taxon>Spermatophyta</taxon>
        <taxon>Magnoliopsida</taxon>
        <taxon>eudicotyledons</taxon>
        <taxon>Gunneridae</taxon>
        <taxon>Pentapetalae</taxon>
        <taxon>rosids</taxon>
        <taxon>malvids</taxon>
        <taxon>Sapindales</taxon>
        <taxon>Anacardiaceae</taxon>
        <taxon>Pistacia</taxon>
    </lineage>
</organism>
<dbReference type="Proteomes" id="UP001163603">
    <property type="component" value="Chromosome 7"/>
</dbReference>